<evidence type="ECO:0000256" key="17">
    <source>
        <dbReference type="ARBA" id="ARBA00023157"/>
    </source>
</evidence>
<evidence type="ECO:0000256" key="19">
    <source>
        <dbReference type="ARBA" id="ARBA00032409"/>
    </source>
</evidence>
<evidence type="ECO:0000256" key="3">
    <source>
        <dbReference type="ARBA" id="ARBA00010651"/>
    </source>
</evidence>
<dbReference type="InterPro" id="IPR017941">
    <property type="entry name" value="Rieske_2Fe-2S"/>
</dbReference>
<evidence type="ECO:0000256" key="11">
    <source>
        <dbReference type="ARBA" id="ARBA00022982"/>
    </source>
</evidence>
<comment type="function">
    <text evidence="1">Iron-sulfur subunit of the cytochrome bc1 complex, an essential component of the respiratory electron transport chain required for ATP synthesis. The bc1 complex catalyzes the oxidation of menaquinol and the reduction of cytochrome c in the respiratory chain. The bc1 complex operates through a Q-cycle mechanism that couples electron transfer to generation of the proton gradient that drives ATP synthesis.</text>
</comment>
<feature type="transmembrane region" description="Helical" evidence="20">
    <location>
        <begin position="91"/>
        <end position="112"/>
    </location>
</feature>
<evidence type="ECO:0000256" key="20">
    <source>
        <dbReference type="SAM" id="Phobius"/>
    </source>
</evidence>
<feature type="domain" description="Rieske" evidence="21">
    <location>
        <begin position="276"/>
        <end position="345"/>
    </location>
</feature>
<evidence type="ECO:0000256" key="7">
    <source>
        <dbReference type="ARBA" id="ARBA00022660"/>
    </source>
</evidence>
<evidence type="ECO:0000256" key="1">
    <source>
        <dbReference type="ARBA" id="ARBA00002494"/>
    </source>
</evidence>
<evidence type="ECO:0000259" key="21">
    <source>
        <dbReference type="PROSITE" id="PS51296"/>
    </source>
</evidence>
<dbReference type="CDD" id="cd03467">
    <property type="entry name" value="Rieske"/>
    <property type="match status" value="1"/>
</dbReference>
<evidence type="ECO:0000256" key="2">
    <source>
        <dbReference type="ARBA" id="ARBA00004651"/>
    </source>
</evidence>
<dbReference type="SUPFAM" id="SSF50022">
    <property type="entry name" value="ISP domain"/>
    <property type="match status" value="1"/>
</dbReference>
<evidence type="ECO:0000256" key="4">
    <source>
        <dbReference type="ARBA" id="ARBA00015816"/>
    </source>
</evidence>
<keyword evidence="14" id="KW-0408">Iron</keyword>
<evidence type="ECO:0000256" key="12">
    <source>
        <dbReference type="ARBA" id="ARBA00022989"/>
    </source>
</evidence>
<dbReference type="InterPro" id="IPR014349">
    <property type="entry name" value="Rieske_Fe-S_prot"/>
</dbReference>
<keyword evidence="16 20" id="KW-0472">Membrane</keyword>
<dbReference type="InterPro" id="IPR036922">
    <property type="entry name" value="Rieske_2Fe-2S_sf"/>
</dbReference>
<reference evidence="22" key="1">
    <citation type="submission" date="2022-06" db="EMBL/GenBank/DDBJ databases">
        <title>Ornithinimicrobium JY.X270.</title>
        <authorList>
            <person name="Huang Y."/>
        </authorList>
    </citation>
    <scope>NUCLEOTIDE SEQUENCE</scope>
    <source>
        <strain evidence="22">JY.X270</strain>
    </source>
</reference>
<evidence type="ECO:0000256" key="18">
    <source>
        <dbReference type="ARBA" id="ARBA00029586"/>
    </source>
</evidence>
<feature type="transmembrane region" description="Helical" evidence="20">
    <location>
        <begin position="159"/>
        <end position="177"/>
    </location>
</feature>
<keyword evidence="9" id="KW-0001">2Fe-2S</keyword>
<dbReference type="Gene3D" id="2.102.10.10">
    <property type="entry name" value="Rieske [2Fe-2S] iron-sulphur domain"/>
    <property type="match status" value="1"/>
</dbReference>
<dbReference type="Proteomes" id="UP001056535">
    <property type="component" value="Chromosome"/>
</dbReference>
<evidence type="ECO:0000256" key="9">
    <source>
        <dbReference type="ARBA" id="ARBA00022714"/>
    </source>
</evidence>
<comment type="similarity">
    <text evidence="3">Belongs to the Rieske iron-sulfur protein family.</text>
</comment>
<dbReference type="RefSeq" id="WP_252622780.1">
    <property type="nucleotide sequence ID" value="NZ_CP099490.1"/>
</dbReference>
<organism evidence="22 23">
    <name type="scientific">Ornithinimicrobium cryptoxanthini</name>
    <dbReference type="NCBI Taxonomy" id="2934161"/>
    <lineage>
        <taxon>Bacteria</taxon>
        <taxon>Bacillati</taxon>
        <taxon>Actinomycetota</taxon>
        <taxon>Actinomycetes</taxon>
        <taxon>Micrococcales</taxon>
        <taxon>Ornithinimicrobiaceae</taxon>
        <taxon>Ornithinimicrobium</taxon>
    </lineage>
</organism>
<protein>
    <recommendedName>
        <fullName evidence="4">Cytochrome bc1 complex Rieske iron-sulfur subunit</fullName>
    </recommendedName>
    <alternativeName>
        <fullName evidence="18">Cytochrome bc1 reductase complex subunit QcrA</fullName>
    </alternativeName>
    <alternativeName>
        <fullName evidence="19">Rieske iron-sulfur protein</fullName>
    </alternativeName>
</protein>
<dbReference type="InterPro" id="IPR045603">
    <property type="entry name" value="QcrA_N"/>
</dbReference>
<sequence length="361" mass="39322">MSDDEIVVHDPHDKPATYVEADGLDRFENPGLPPHRPRRADLDEGAAKRAERQVTTMFGLSMLGALGFIVAYLFVDPNLRGEILLIGEMNLYHLILGLTMAVSLLGIGFGAVHWAKTLMPDTEVVEERHLQASDQAARDDAAGVLSDGYRGAQLHRRPMLLLTAGGALSLFALPMALQVAGGLDPNIWRDPSPAEMLSRTVWKKGMRLVIDPSGTPIRASDLTQGSVIHVMPEGYAGAHTEDGPSDQEIMTAKATSSVLLVKMNPEDIKSAKQRDWGVDGIVAYSKICTHVGCPVALYERQTHHLLCPCHQSTFDMTNDCEVIFGPAKRPLPQLRITVEDGYLVAADGFAEPVGPSFWERG</sequence>
<evidence type="ECO:0000256" key="15">
    <source>
        <dbReference type="ARBA" id="ARBA00023014"/>
    </source>
</evidence>
<name>A0ABY4YL69_9MICO</name>
<evidence type="ECO:0000313" key="23">
    <source>
        <dbReference type="Proteomes" id="UP001056535"/>
    </source>
</evidence>
<gene>
    <name evidence="22" type="ORF">NF557_06470</name>
</gene>
<feature type="transmembrane region" description="Helical" evidence="20">
    <location>
        <begin position="57"/>
        <end position="75"/>
    </location>
</feature>
<keyword evidence="6" id="KW-1003">Cell membrane</keyword>
<dbReference type="EMBL" id="CP099490">
    <property type="protein sequence ID" value="USQ77546.1"/>
    <property type="molecule type" value="Genomic_DNA"/>
</dbReference>
<dbReference type="Pfam" id="PF19297">
    <property type="entry name" value="QcrA_N"/>
    <property type="match status" value="1"/>
</dbReference>
<accession>A0ABY4YL69</accession>
<evidence type="ECO:0000256" key="13">
    <source>
        <dbReference type="ARBA" id="ARBA00023002"/>
    </source>
</evidence>
<evidence type="ECO:0000256" key="16">
    <source>
        <dbReference type="ARBA" id="ARBA00023136"/>
    </source>
</evidence>
<evidence type="ECO:0000256" key="8">
    <source>
        <dbReference type="ARBA" id="ARBA00022692"/>
    </source>
</evidence>
<keyword evidence="10" id="KW-0479">Metal-binding</keyword>
<dbReference type="Pfam" id="PF00355">
    <property type="entry name" value="Rieske"/>
    <property type="match status" value="1"/>
</dbReference>
<keyword evidence="7" id="KW-0679">Respiratory chain</keyword>
<evidence type="ECO:0000256" key="10">
    <source>
        <dbReference type="ARBA" id="ARBA00022723"/>
    </source>
</evidence>
<keyword evidence="8 20" id="KW-0812">Transmembrane</keyword>
<evidence type="ECO:0000256" key="5">
    <source>
        <dbReference type="ARBA" id="ARBA00022448"/>
    </source>
</evidence>
<keyword evidence="15" id="KW-0411">Iron-sulfur</keyword>
<keyword evidence="12 20" id="KW-1133">Transmembrane helix</keyword>
<dbReference type="PANTHER" id="PTHR10134">
    <property type="entry name" value="CYTOCHROME B-C1 COMPLEX SUBUNIT RIESKE, MITOCHONDRIAL"/>
    <property type="match status" value="1"/>
</dbReference>
<proteinExistence type="inferred from homology"/>
<keyword evidence="5" id="KW-0813">Transport</keyword>
<comment type="subcellular location">
    <subcellularLocation>
        <location evidence="2">Cell membrane</location>
        <topology evidence="2">Multi-pass membrane protein</topology>
    </subcellularLocation>
</comment>
<keyword evidence="13" id="KW-0560">Oxidoreductase</keyword>
<evidence type="ECO:0000313" key="22">
    <source>
        <dbReference type="EMBL" id="USQ77546.1"/>
    </source>
</evidence>
<keyword evidence="11" id="KW-0249">Electron transport</keyword>
<keyword evidence="17" id="KW-1015">Disulfide bond</keyword>
<evidence type="ECO:0000256" key="14">
    <source>
        <dbReference type="ARBA" id="ARBA00023004"/>
    </source>
</evidence>
<evidence type="ECO:0000256" key="6">
    <source>
        <dbReference type="ARBA" id="ARBA00022475"/>
    </source>
</evidence>
<dbReference type="PROSITE" id="PS51296">
    <property type="entry name" value="RIESKE"/>
    <property type="match status" value="1"/>
</dbReference>
<keyword evidence="23" id="KW-1185">Reference proteome</keyword>